<dbReference type="EMBL" id="UINC01006938">
    <property type="protein sequence ID" value="SVA30520.1"/>
    <property type="molecule type" value="Genomic_DNA"/>
</dbReference>
<gene>
    <name evidence="2" type="ORF">METZ01_LOCUS83374</name>
</gene>
<feature type="region of interest" description="Disordered" evidence="1">
    <location>
        <begin position="20"/>
        <end position="58"/>
    </location>
</feature>
<name>A0A381UR20_9ZZZZ</name>
<accession>A0A381UR20</accession>
<organism evidence="2">
    <name type="scientific">marine metagenome</name>
    <dbReference type="NCBI Taxonomy" id="408172"/>
    <lineage>
        <taxon>unclassified sequences</taxon>
        <taxon>metagenomes</taxon>
        <taxon>ecological metagenomes</taxon>
    </lineage>
</organism>
<reference evidence="2" key="1">
    <citation type="submission" date="2018-05" db="EMBL/GenBank/DDBJ databases">
        <authorList>
            <person name="Lanie J.A."/>
            <person name="Ng W.-L."/>
            <person name="Kazmierczak K.M."/>
            <person name="Andrzejewski T.M."/>
            <person name="Davidsen T.M."/>
            <person name="Wayne K.J."/>
            <person name="Tettelin H."/>
            <person name="Glass J.I."/>
            <person name="Rusch D."/>
            <person name="Podicherti R."/>
            <person name="Tsui H.-C.T."/>
            <person name="Winkler M.E."/>
        </authorList>
    </citation>
    <scope>NUCLEOTIDE SEQUENCE</scope>
</reference>
<sequence>MKIEIDIDIESIVREALKKQQAGDTIPVPVEATTNSRSKWEFSRRNGRRRTPEEMALHDLEKEKGRRLTPEEKGEAKALVEIDTTTENQVKEATIKKVRIDTMTAEGMAAASKELAEEEKTENKKEAEIPKTEDLASMDSLFS</sequence>
<evidence type="ECO:0000313" key="2">
    <source>
        <dbReference type="EMBL" id="SVA30520.1"/>
    </source>
</evidence>
<evidence type="ECO:0000256" key="1">
    <source>
        <dbReference type="SAM" id="MobiDB-lite"/>
    </source>
</evidence>
<proteinExistence type="predicted"/>
<feature type="region of interest" description="Disordered" evidence="1">
    <location>
        <begin position="109"/>
        <end position="143"/>
    </location>
</feature>
<dbReference type="AlphaFoldDB" id="A0A381UR20"/>
<feature type="compositionally biased region" description="Basic and acidic residues" evidence="1">
    <location>
        <begin position="121"/>
        <end position="134"/>
    </location>
</feature>
<feature type="compositionally biased region" description="Basic and acidic residues" evidence="1">
    <location>
        <begin position="38"/>
        <end position="58"/>
    </location>
</feature>
<protein>
    <submittedName>
        <fullName evidence="2">Uncharacterized protein</fullName>
    </submittedName>
</protein>